<proteinExistence type="predicted"/>
<reference evidence="3" key="1">
    <citation type="submission" date="2016-11" db="UniProtKB">
        <authorList>
            <consortium name="WormBaseParasite"/>
        </authorList>
    </citation>
    <scope>IDENTIFICATION</scope>
</reference>
<dbReference type="AlphaFoldDB" id="A0A1I7WVG8"/>
<evidence type="ECO:0000313" key="3">
    <source>
        <dbReference type="WBParaSite" id="Hba_09157"/>
    </source>
</evidence>
<evidence type="ECO:0000313" key="2">
    <source>
        <dbReference type="Proteomes" id="UP000095283"/>
    </source>
</evidence>
<dbReference type="WBParaSite" id="Hba_09157">
    <property type="protein sequence ID" value="Hba_09157"/>
    <property type="gene ID" value="Hba_09157"/>
</dbReference>
<protein>
    <submittedName>
        <fullName evidence="3">BUB1 N-terminal domain-containing protein</fullName>
    </submittedName>
</protein>
<sequence length="441" mass="49455">MESFKSLVGNVMQKSVPDRAGLLLICSQLEAWDAYSHDTQMIKSMGMHAIVRLNESELGKDEDMLRLYQIVGKHSRNMGAARIYDNLDTRGTFKSSLKFHLLWAESHAKQGDLKKFCEVIDHARNRLAHIDKTDLEAGFRDQADKYFSDVKHIFTDDEETAGIFAVKDKNDGRAKKSRRRSSLAVIQEKAVAACKFTSTSSRHGSFGENTKTPLRFEIIDRPFDGYLAPSIEEYRVAQMEAAQDMLDVIADVPMDITVIAQENVFVEQKAHPIVSDITASCTHIQSKILPQGDSAHVTHEKESIPRRPRQLSTLEEVDYDTSSEEKRRRILSPKQAVKESTRPSSTNVNKSLQVRPSTKQPKSPLLTGSSFTEKAYNDLKAVFSDTVDLNKGPLEGVVDESTMQLAPKPAENFEVFIDSDVSVQIVKNISEVPIGKEIPEK</sequence>
<feature type="compositionally biased region" description="Polar residues" evidence="1">
    <location>
        <begin position="342"/>
        <end position="369"/>
    </location>
</feature>
<keyword evidence="2" id="KW-1185">Reference proteome</keyword>
<dbReference type="Proteomes" id="UP000095283">
    <property type="component" value="Unplaced"/>
</dbReference>
<name>A0A1I7WVG8_HETBA</name>
<accession>A0A1I7WVG8</accession>
<evidence type="ECO:0000256" key="1">
    <source>
        <dbReference type="SAM" id="MobiDB-lite"/>
    </source>
</evidence>
<organism evidence="2 3">
    <name type="scientific">Heterorhabditis bacteriophora</name>
    <name type="common">Entomopathogenic nematode worm</name>
    <dbReference type="NCBI Taxonomy" id="37862"/>
    <lineage>
        <taxon>Eukaryota</taxon>
        <taxon>Metazoa</taxon>
        <taxon>Ecdysozoa</taxon>
        <taxon>Nematoda</taxon>
        <taxon>Chromadorea</taxon>
        <taxon>Rhabditida</taxon>
        <taxon>Rhabditina</taxon>
        <taxon>Rhabditomorpha</taxon>
        <taxon>Strongyloidea</taxon>
        <taxon>Heterorhabditidae</taxon>
        <taxon>Heterorhabditis</taxon>
    </lineage>
</organism>
<feature type="region of interest" description="Disordered" evidence="1">
    <location>
        <begin position="316"/>
        <end position="369"/>
    </location>
</feature>